<accession>A0A4R3JBQ2</accession>
<dbReference type="InterPro" id="IPR021736">
    <property type="entry name" value="DUF3305"/>
</dbReference>
<sequence length="186" mass="21200">MTDKDDAQQPIPATMDVGIVLERRRVDNPWVDYRWTANGVLVGRGARAGGNAEADWRVLRQDDDRTHFIAGTLTLELFRRETEGYKLNLSQPVPQVFIVLRPEEEGAHPHEVTPFHVTVCPYEAESYDESGDEWVEGVVMPPAIRTWVQAYVERYHVDVPFKKRQRKPYDPRKSGPHYGGGSDGRG</sequence>
<evidence type="ECO:0000256" key="1">
    <source>
        <dbReference type="SAM" id="MobiDB-lite"/>
    </source>
</evidence>
<dbReference type="AlphaFoldDB" id="A0A4R3JBQ2"/>
<evidence type="ECO:0000313" key="2">
    <source>
        <dbReference type="EMBL" id="TCS63459.1"/>
    </source>
</evidence>
<proteinExistence type="predicted"/>
<dbReference type="Proteomes" id="UP000295304">
    <property type="component" value="Unassembled WGS sequence"/>
</dbReference>
<reference evidence="2 3" key="1">
    <citation type="submission" date="2019-03" db="EMBL/GenBank/DDBJ databases">
        <title>Genomic Encyclopedia of Type Strains, Phase IV (KMG-IV): sequencing the most valuable type-strain genomes for metagenomic binning, comparative biology and taxonomic classification.</title>
        <authorList>
            <person name="Goeker M."/>
        </authorList>
    </citation>
    <scope>NUCLEOTIDE SEQUENCE [LARGE SCALE GENOMIC DNA]</scope>
    <source>
        <strain evidence="2 3">DSM 101688</strain>
    </source>
</reference>
<dbReference type="OrthoDB" id="7271084at2"/>
<feature type="compositionally biased region" description="Basic and acidic residues" evidence="1">
    <location>
        <begin position="163"/>
        <end position="173"/>
    </location>
</feature>
<gene>
    <name evidence="2" type="ORF">EDD55_10380</name>
</gene>
<feature type="region of interest" description="Disordered" evidence="1">
    <location>
        <begin position="163"/>
        <end position="186"/>
    </location>
</feature>
<organism evidence="2 3">
    <name type="scientific">Varunaivibrio sulfuroxidans</name>
    <dbReference type="NCBI Taxonomy" id="1773489"/>
    <lineage>
        <taxon>Bacteria</taxon>
        <taxon>Pseudomonadati</taxon>
        <taxon>Pseudomonadota</taxon>
        <taxon>Alphaproteobacteria</taxon>
        <taxon>Rhodospirillales</taxon>
        <taxon>Magnetovibrionaceae</taxon>
        <taxon>Varunaivibrio</taxon>
    </lineage>
</organism>
<keyword evidence="3" id="KW-1185">Reference proteome</keyword>
<protein>
    <submittedName>
        <fullName evidence="2">Uncharacterized protein DUF3305</fullName>
    </submittedName>
</protein>
<dbReference type="EMBL" id="SLZW01000003">
    <property type="protein sequence ID" value="TCS63459.1"/>
    <property type="molecule type" value="Genomic_DNA"/>
</dbReference>
<evidence type="ECO:0000313" key="3">
    <source>
        <dbReference type="Proteomes" id="UP000295304"/>
    </source>
</evidence>
<feature type="compositionally biased region" description="Gly residues" evidence="1">
    <location>
        <begin position="177"/>
        <end position="186"/>
    </location>
</feature>
<dbReference type="RefSeq" id="WP_132938437.1">
    <property type="nucleotide sequence ID" value="NZ_CP119676.1"/>
</dbReference>
<name>A0A4R3JBQ2_9PROT</name>
<comment type="caution">
    <text evidence="2">The sequence shown here is derived from an EMBL/GenBank/DDBJ whole genome shotgun (WGS) entry which is preliminary data.</text>
</comment>
<dbReference type="Pfam" id="PF11749">
    <property type="entry name" value="DUF3305"/>
    <property type="match status" value="1"/>
</dbReference>